<sequence>MEGAGTLMDNVLDLIGSMILEVELQTNTSLILAEYFSMVLLKAAWASLVMDSASFMTTTLNFFLFGWCECEASCETKFVKSILSTCATSFNKS</sequence>
<evidence type="ECO:0000313" key="2">
    <source>
        <dbReference type="Proteomes" id="UP001165064"/>
    </source>
</evidence>
<dbReference type="EMBL" id="BSXS01018499">
    <property type="protein sequence ID" value="GMF13324.1"/>
    <property type="molecule type" value="Genomic_DNA"/>
</dbReference>
<evidence type="ECO:0000313" key="1">
    <source>
        <dbReference type="EMBL" id="GMF13324.1"/>
    </source>
</evidence>
<accession>A0ACB5UDR8</accession>
<reference evidence="1" key="1">
    <citation type="submission" date="2023-04" db="EMBL/GenBank/DDBJ databases">
        <title>Ambrosiozyma monospora NBRC 10751.</title>
        <authorList>
            <person name="Ichikawa N."/>
            <person name="Sato H."/>
            <person name="Tonouchi N."/>
        </authorList>
    </citation>
    <scope>NUCLEOTIDE SEQUENCE</scope>
    <source>
        <strain evidence="1">NBRC 10751</strain>
    </source>
</reference>
<comment type="caution">
    <text evidence="1">The sequence shown here is derived from an EMBL/GenBank/DDBJ whole genome shotgun (WGS) entry which is preliminary data.</text>
</comment>
<organism evidence="1 2">
    <name type="scientific">Ambrosiozyma monospora</name>
    <name type="common">Yeast</name>
    <name type="synonym">Endomycopsis monosporus</name>
    <dbReference type="NCBI Taxonomy" id="43982"/>
    <lineage>
        <taxon>Eukaryota</taxon>
        <taxon>Fungi</taxon>
        <taxon>Dikarya</taxon>
        <taxon>Ascomycota</taxon>
        <taxon>Saccharomycotina</taxon>
        <taxon>Pichiomycetes</taxon>
        <taxon>Pichiales</taxon>
        <taxon>Pichiaceae</taxon>
        <taxon>Ambrosiozyma</taxon>
    </lineage>
</organism>
<name>A0ACB5UDR8_AMBMO</name>
<proteinExistence type="predicted"/>
<gene>
    <name evidence="1" type="ORF">Amon02_001342600</name>
</gene>
<keyword evidence="2" id="KW-1185">Reference proteome</keyword>
<protein>
    <submittedName>
        <fullName evidence="1">Unnamed protein product</fullName>
    </submittedName>
</protein>
<dbReference type="Proteomes" id="UP001165064">
    <property type="component" value="Unassembled WGS sequence"/>
</dbReference>